<sequence>MIKKRIGNKIILATIAGMLVLTGMGISESVSSAANTSDTKWEAVLDENSTQVKYTNKRRKDTNSKIYIYWSLTYGSGLSAISVGVYGCTGDSAKKYPAGRLDGDRKRFYGINGMGKYAMTNYVNELKYSYAKLGFKSLSGSGVAKGVWSPDCAGSYTVLK</sequence>
<evidence type="ECO:0000313" key="3">
    <source>
        <dbReference type="Proteomes" id="UP000615234"/>
    </source>
</evidence>
<dbReference type="Proteomes" id="UP000615234">
    <property type="component" value="Unassembled WGS sequence"/>
</dbReference>
<keyword evidence="1" id="KW-0472">Membrane</keyword>
<organism evidence="2 3">
    <name type="scientific">Coprococcus hominis</name>
    <name type="common">ex Liu et al. 2022</name>
    <dbReference type="NCBI Taxonomy" id="2763039"/>
    <lineage>
        <taxon>Bacteria</taxon>
        <taxon>Bacillati</taxon>
        <taxon>Bacillota</taxon>
        <taxon>Clostridia</taxon>
        <taxon>Lachnospirales</taxon>
        <taxon>Lachnospiraceae</taxon>
        <taxon>Coprococcus</taxon>
    </lineage>
</organism>
<dbReference type="AlphaFoldDB" id="A0A8I0DRD4"/>
<protein>
    <submittedName>
        <fullName evidence="2">Uncharacterized protein</fullName>
    </submittedName>
</protein>
<proteinExistence type="predicted"/>
<gene>
    <name evidence="2" type="ORF">H8S09_03445</name>
</gene>
<keyword evidence="1" id="KW-1133">Transmembrane helix</keyword>
<accession>A0A8I0DRD4</accession>
<keyword evidence="3" id="KW-1185">Reference proteome</keyword>
<evidence type="ECO:0000313" key="2">
    <source>
        <dbReference type="EMBL" id="MBC5661958.1"/>
    </source>
</evidence>
<reference evidence="2 3" key="1">
    <citation type="submission" date="2020-08" db="EMBL/GenBank/DDBJ databases">
        <title>Genome public.</title>
        <authorList>
            <person name="Liu C."/>
            <person name="Sun Q."/>
        </authorList>
    </citation>
    <scope>NUCLEOTIDE SEQUENCE [LARGE SCALE GENOMIC DNA]</scope>
    <source>
        <strain evidence="2 3">NSJ-10</strain>
    </source>
</reference>
<evidence type="ECO:0000256" key="1">
    <source>
        <dbReference type="SAM" id="Phobius"/>
    </source>
</evidence>
<name>A0A8I0DRD4_9FIRM</name>
<keyword evidence="1" id="KW-0812">Transmembrane</keyword>
<dbReference type="RefSeq" id="WP_117785607.1">
    <property type="nucleotide sequence ID" value="NZ_JACOOX010000002.1"/>
</dbReference>
<feature type="transmembrane region" description="Helical" evidence="1">
    <location>
        <begin position="67"/>
        <end position="88"/>
    </location>
</feature>
<comment type="caution">
    <text evidence="2">The sequence shown here is derived from an EMBL/GenBank/DDBJ whole genome shotgun (WGS) entry which is preliminary data.</text>
</comment>
<dbReference type="EMBL" id="JACOOX010000002">
    <property type="protein sequence ID" value="MBC5661958.1"/>
    <property type="molecule type" value="Genomic_DNA"/>
</dbReference>